<name>A0AAT9HXT3_9ACTN</name>
<accession>A0AAT9HXT3</accession>
<dbReference type="EMBL" id="AP035768">
    <property type="protein sequence ID" value="BFO22266.1"/>
    <property type="molecule type" value="Genomic_DNA"/>
</dbReference>
<evidence type="ECO:0000313" key="2">
    <source>
        <dbReference type="EMBL" id="BFO22266.1"/>
    </source>
</evidence>
<feature type="compositionally biased region" description="Basic residues" evidence="1">
    <location>
        <begin position="174"/>
        <end position="183"/>
    </location>
</feature>
<dbReference type="AlphaFoldDB" id="A0AAT9HXT3"/>
<feature type="region of interest" description="Disordered" evidence="1">
    <location>
        <begin position="42"/>
        <end position="65"/>
    </location>
</feature>
<evidence type="ECO:0000256" key="1">
    <source>
        <dbReference type="SAM" id="MobiDB-lite"/>
    </source>
</evidence>
<feature type="region of interest" description="Disordered" evidence="1">
    <location>
        <begin position="120"/>
        <end position="183"/>
    </location>
</feature>
<reference evidence="2" key="1">
    <citation type="submission" date="2024-06" db="EMBL/GenBank/DDBJ databases">
        <authorList>
            <consortium name="consrtm"/>
            <person name="Uemura M."/>
            <person name="Terahara T."/>
        </authorList>
    </citation>
    <scope>NUCLEOTIDE SEQUENCE</scope>
    <source>
        <strain evidence="2">KM77-8</strain>
    </source>
</reference>
<gene>
    <name evidence="2" type="ORF">SHKM778_86540</name>
</gene>
<protein>
    <submittedName>
        <fullName evidence="2">Uncharacterized protein</fullName>
    </submittedName>
</protein>
<proteinExistence type="predicted"/>
<organism evidence="2">
    <name type="scientific">Streptomyces haneummycinicus</name>
    <dbReference type="NCBI Taxonomy" id="3074435"/>
    <lineage>
        <taxon>Bacteria</taxon>
        <taxon>Bacillati</taxon>
        <taxon>Actinomycetota</taxon>
        <taxon>Actinomycetes</taxon>
        <taxon>Kitasatosporales</taxon>
        <taxon>Streptomycetaceae</taxon>
        <taxon>Streptomyces</taxon>
    </lineage>
</organism>
<sequence length="183" mass="20175">MSYKELTGPLSYDGELTVVRGAGDGEPVVAWQPSVVHPELKDGDRLVTGEAGTPPVKALDRDGGELTTDTYPSLGLVLDGLREKYGEKAGGEAGVELRIVRGEESEKAKLSDTTVLELSEGTPGTVKTTLNPSCRPPPRRRWRRRTGRRSWCCARRPARYSPWPTPRTASTPRSRVRWRRAPP</sequence>
<feature type="compositionally biased region" description="Basic residues" evidence="1">
    <location>
        <begin position="137"/>
        <end position="148"/>
    </location>
</feature>
<reference evidence="2" key="2">
    <citation type="submission" date="2024-07" db="EMBL/GenBank/DDBJ databases">
        <title>Streptomyces haneummycinica sp. nov., a new antibiotic-producing actinobacterium isolated from marine sediment.</title>
        <authorList>
            <person name="Uemura M."/>
            <person name="Hamada M."/>
            <person name="Hirano S."/>
            <person name="Kobayashi K."/>
            <person name="Ohshiro T."/>
            <person name="Kobayashi T."/>
            <person name="Terahara T."/>
        </authorList>
    </citation>
    <scope>NUCLEOTIDE SEQUENCE</scope>
    <source>
        <strain evidence="2">KM77-8</strain>
    </source>
</reference>